<keyword evidence="3" id="KW-1185">Reference proteome</keyword>
<dbReference type="InterPro" id="IPR036291">
    <property type="entry name" value="NAD(P)-bd_dom_sf"/>
</dbReference>
<dbReference type="Gene3D" id="3.40.50.720">
    <property type="entry name" value="NAD(P)-binding Rossmann-like Domain"/>
    <property type="match status" value="1"/>
</dbReference>
<dbReference type="InterPro" id="IPR016040">
    <property type="entry name" value="NAD(P)-bd_dom"/>
</dbReference>
<dbReference type="InterPro" id="IPR051783">
    <property type="entry name" value="NAD(P)-dependent_oxidoreduct"/>
</dbReference>
<evidence type="ECO:0000313" key="2">
    <source>
        <dbReference type="EMBL" id="MBL0374956.1"/>
    </source>
</evidence>
<sequence length="312" mass="33485">MRVAILGANGRVSNAVAGAFLAAGHDVIAVTRSGACKGLTCKVSFRAADASSAEQLIAATAGADLIFNGLNPPYDQWAAKAMPMASNVIAAAKAHGIPHLFIGNVYNFGHAIPVDAGPETRQSAETRKGRIRIEMERSFEQAARNNGVKTIILRAGDFYGTPGTGSWFDLFMIKGVDKGTFVWPGRDDIPHAFAYLPDLANAFVALAERIDGLPAFDSFTFEGHTLSGSAFKRAVEKATGRGMKLGSVPWWMFRLVSPFYGMAREVLEMRYLWNTPHSLSGGKFKALMGELSQTPADLAICNALRDQGKSIA</sequence>
<gene>
    <name evidence="2" type="ORF">JJB09_23360</name>
</gene>
<accession>A0A936YVW9</accession>
<dbReference type="AlphaFoldDB" id="A0A936YVW9"/>
<reference evidence="2" key="1">
    <citation type="submission" date="2021-01" db="EMBL/GenBank/DDBJ databases">
        <title>Rhizobium sp. strain KVB221 16S ribosomal RNA gene Genome sequencing and assembly.</title>
        <authorList>
            <person name="Kang M."/>
        </authorList>
    </citation>
    <scope>NUCLEOTIDE SEQUENCE</scope>
    <source>
        <strain evidence="2">KVB221</strain>
    </source>
</reference>
<name>A0A936YVW9_9HYPH</name>
<dbReference type="PANTHER" id="PTHR48079">
    <property type="entry name" value="PROTEIN YEEZ"/>
    <property type="match status" value="1"/>
</dbReference>
<dbReference type="GO" id="GO:0004029">
    <property type="term" value="F:aldehyde dehydrogenase (NAD+) activity"/>
    <property type="evidence" value="ECO:0007669"/>
    <property type="project" value="TreeGrafter"/>
</dbReference>
<comment type="caution">
    <text evidence="2">The sequence shown here is derived from an EMBL/GenBank/DDBJ whole genome shotgun (WGS) entry which is preliminary data.</text>
</comment>
<dbReference type="PANTHER" id="PTHR48079:SF6">
    <property type="entry name" value="NAD(P)-BINDING DOMAIN-CONTAINING PROTEIN-RELATED"/>
    <property type="match status" value="1"/>
</dbReference>
<evidence type="ECO:0000259" key="1">
    <source>
        <dbReference type="Pfam" id="PF13460"/>
    </source>
</evidence>
<dbReference type="Pfam" id="PF13460">
    <property type="entry name" value="NAD_binding_10"/>
    <property type="match status" value="1"/>
</dbReference>
<dbReference type="Proteomes" id="UP000633219">
    <property type="component" value="Unassembled WGS sequence"/>
</dbReference>
<dbReference type="EMBL" id="JAEQNC010000017">
    <property type="protein sequence ID" value="MBL0374956.1"/>
    <property type="molecule type" value="Genomic_DNA"/>
</dbReference>
<evidence type="ECO:0000313" key="3">
    <source>
        <dbReference type="Proteomes" id="UP000633219"/>
    </source>
</evidence>
<dbReference type="GO" id="GO:0005737">
    <property type="term" value="C:cytoplasm"/>
    <property type="evidence" value="ECO:0007669"/>
    <property type="project" value="TreeGrafter"/>
</dbReference>
<protein>
    <submittedName>
        <fullName evidence="2">NAD(P)H-binding protein</fullName>
    </submittedName>
</protein>
<dbReference type="SUPFAM" id="SSF51735">
    <property type="entry name" value="NAD(P)-binding Rossmann-fold domains"/>
    <property type="match status" value="1"/>
</dbReference>
<proteinExistence type="predicted"/>
<dbReference type="RefSeq" id="WP_201663507.1">
    <property type="nucleotide sequence ID" value="NZ_JAEQNC010000017.1"/>
</dbReference>
<feature type="domain" description="NAD(P)-binding" evidence="1">
    <location>
        <begin position="7"/>
        <end position="164"/>
    </location>
</feature>
<organism evidence="2 3">
    <name type="scientific">Rhizobium setariae</name>
    <dbReference type="NCBI Taxonomy" id="2801340"/>
    <lineage>
        <taxon>Bacteria</taxon>
        <taxon>Pseudomonadati</taxon>
        <taxon>Pseudomonadota</taxon>
        <taxon>Alphaproteobacteria</taxon>
        <taxon>Hyphomicrobiales</taxon>
        <taxon>Rhizobiaceae</taxon>
        <taxon>Rhizobium/Agrobacterium group</taxon>
        <taxon>Rhizobium</taxon>
    </lineage>
</organism>